<dbReference type="EMBL" id="UIGY01000056">
    <property type="protein sequence ID" value="SUZ09679.1"/>
    <property type="molecule type" value="Genomic_DNA"/>
</dbReference>
<protein>
    <submittedName>
        <fullName evidence="3">BgtE-10137</fullName>
    </submittedName>
    <submittedName>
        <fullName evidence="2">Putative secreted effector protein</fullName>
    </submittedName>
</protein>
<proteinExistence type="predicted"/>
<evidence type="ECO:0000256" key="1">
    <source>
        <dbReference type="SAM" id="SignalP"/>
    </source>
</evidence>
<name>A0A061HHA1_BLUGR</name>
<feature type="chain" id="PRO_5044538283" evidence="1">
    <location>
        <begin position="19"/>
        <end position="143"/>
    </location>
</feature>
<dbReference type="EMBL" id="KE375029">
    <property type="protein sequence ID" value="EPQ65328.1"/>
    <property type="molecule type" value="Genomic_DNA"/>
</dbReference>
<gene>
    <name evidence="2" type="ORF">BGT96224_E10137</name>
    <name evidence="3" type="ORF">BGT96224V2_LOCUS2869</name>
</gene>
<dbReference type="Proteomes" id="UP000053110">
    <property type="component" value="Unassembled WGS sequence"/>
</dbReference>
<sequence>MKFLSVSGVAFILSLSGSVMPMAGNSDSQYLPVPDPAYSFSFTCGGQRTYTKDTLDRYVDKALGRMNSGGTVYTTQAFQFTRPGPYYITYIHPDRDVYRTQFNREEHVIFDREGFIMGGMTYEAVNSVPKYVACRFSSSTRFM</sequence>
<evidence type="ECO:0000313" key="4">
    <source>
        <dbReference type="Proteomes" id="UP000053110"/>
    </source>
</evidence>
<reference evidence="4" key="1">
    <citation type="journal article" date="2013" name="Nat. Genet.">
        <title>The wheat powdery mildew genome shows the unique evolution of an obligate biotroph.</title>
        <authorList>
            <person name="Wicker T."/>
            <person name="Oberhaensli S."/>
            <person name="Parlange F."/>
            <person name="Buchmann J.P."/>
            <person name="Shatalina M."/>
            <person name="Roffler S."/>
            <person name="Ben-David R."/>
            <person name="Dolezel J."/>
            <person name="Simkova H."/>
            <person name="Schulze-Lefert P."/>
            <person name="Spanu P.D."/>
            <person name="Bruggmann R."/>
            <person name="Amselem J."/>
            <person name="Quesneville H."/>
            <person name="Ver Loren van Themaat E."/>
            <person name="Paape T."/>
            <person name="Shimizu K.K."/>
            <person name="Keller B."/>
        </authorList>
    </citation>
    <scope>NUCLEOTIDE SEQUENCE [LARGE SCALE GENOMIC DNA]</scope>
    <source>
        <strain evidence="4">96224</strain>
    </source>
</reference>
<evidence type="ECO:0000313" key="3">
    <source>
        <dbReference type="EMBL" id="SUZ09679.1"/>
    </source>
</evidence>
<dbReference type="AlphaFoldDB" id="A0A061HHA1"/>
<reference evidence="3" key="3">
    <citation type="submission" date="2018-07" db="EMBL/GenBank/DDBJ databases">
        <authorList>
            <person name="Quirk P.G."/>
            <person name="Krulwich T.A."/>
        </authorList>
    </citation>
    <scope>NUCLEOTIDE SEQUENCE</scope>
    <source>
        <strain evidence="3">96224</strain>
    </source>
</reference>
<reference evidence="2" key="2">
    <citation type="submission" date="2013-01" db="EMBL/GenBank/DDBJ databases">
        <title>The wheat powdery mildew genome reveals unique evolution of an obligate biotroph.</title>
        <authorList>
            <person name="Oberhaensli S."/>
            <person name="Wicker T."/>
            <person name="Keller B."/>
        </authorList>
    </citation>
    <scope>NUCLEOTIDE SEQUENCE</scope>
    <source>
        <strain evidence="2">96224</strain>
    </source>
</reference>
<dbReference type="SMR" id="A0A061HHA1"/>
<dbReference type="OrthoDB" id="10326443at2759"/>
<organism evidence="3">
    <name type="scientific">Blumeria graminis f. sp. tritici 96224</name>
    <dbReference type="NCBI Taxonomy" id="1268274"/>
    <lineage>
        <taxon>Eukaryota</taxon>
        <taxon>Fungi</taxon>
        <taxon>Dikarya</taxon>
        <taxon>Ascomycota</taxon>
        <taxon>Pezizomycotina</taxon>
        <taxon>Leotiomycetes</taxon>
        <taxon>Erysiphales</taxon>
        <taxon>Erysiphaceae</taxon>
        <taxon>Blumeria</taxon>
    </lineage>
</organism>
<dbReference type="HOGENOM" id="CLU_1824975_0_0_1"/>
<keyword evidence="1" id="KW-0732">Signal</keyword>
<feature type="signal peptide" evidence="1">
    <location>
        <begin position="1"/>
        <end position="18"/>
    </location>
</feature>
<evidence type="ECO:0000313" key="2">
    <source>
        <dbReference type="EMBL" id="EPQ65328.1"/>
    </source>
</evidence>
<accession>A0A061HHA1</accession>